<evidence type="ECO:0000313" key="2">
    <source>
        <dbReference type="Proteomes" id="UP000288052"/>
    </source>
</evidence>
<comment type="caution">
    <text evidence="1">The sequence shown here is derived from an EMBL/GenBank/DDBJ whole genome shotgun (WGS) entry which is preliminary data.</text>
</comment>
<dbReference type="AlphaFoldDB" id="A0A430F596"/>
<dbReference type="RefSeq" id="WP_126032654.1">
    <property type="nucleotide sequence ID" value="NZ_QXGI01000008.1"/>
</dbReference>
<gene>
    <name evidence="1" type="ORF">D2E22_1669</name>
</gene>
<keyword evidence="2" id="KW-1185">Reference proteome</keyword>
<proteinExistence type="predicted"/>
<organism evidence="1 2">
    <name type="scientific">Bifidobacterium castoris</name>
    <dbReference type="NCBI Taxonomy" id="2306972"/>
    <lineage>
        <taxon>Bacteria</taxon>
        <taxon>Bacillati</taxon>
        <taxon>Actinomycetota</taxon>
        <taxon>Actinomycetes</taxon>
        <taxon>Bifidobacteriales</taxon>
        <taxon>Bifidobacteriaceae</taxon>
        <taxon>Bifidobacterium</taxon>
    </lineage>
</organism>
<sequence length="108" mass="12286">MSDVRILASSVPCDALPERYDDLTGCRFGHLTAVRPVVRRAGGRRRVCWECRCECGGWTVRTADSLRERLHPERAHCPHCDGGERIDWDAVLDAEQETIDRYRCGRSA</sequence>
<name>A0A430F596_9BIFI</name>
<accession>A0A430F596</accession>
<reference evidence="1 2" key="1">
    <citation type="submission" date="2018-09" db="EMBL/GenBank/DDBJ databases">
        <title>Characterization of the phylogenetic diversity of five novel species belonging to the genus Bifidobacterium.</title>
        <authorList>
            <person name="Lugli G.A."/>
            <person name="Duranti S."/>
            <person name="Milani C."/>
        </authorList>
    </citation>
    <scope>NUCLEOTIDE SEQUENCE [LARGE SCALE GENOMIC DNA]</scope>
    <source>
        <strain evidence="1 2">2020B</strain>
    </source>
</reference>
<dbReference type="EMBL" id="QXGI01000008">
    <property type="protein sequence ID" value="RSX46097.1"/>
    <property type="molecule type" value="Genomic_DNA"/>
</dbReference>
<evidence type="ECO:0000313" key="1">
    <source>
        <dbReference type="EMBL" id="RSX46097.1"/>
    </source>
</evidence>
<dbReference type="Proteomes" id="UP000288052">
    <property type="component" value="Unassembled WGS sequence"/>
</dbReference>
<protein>
    <submittedName>
        <fullName evidence="1">Uncharacterized protein</fullName>
    </submittedName>
</protein>